<organism evidence="9 10">
    <name type="scientific">Streptomyces albospinus</name>
    <dbReference type="NCBI Taxonomy" id="285515"/>
    <lineage>
        <taxon>Bacteria</taxon>
        <taxon>Bacillati</taxon>
        <taxon>Actinomycetota</taxon>
        <taxon>Actinomycetes</taxon>
        <taxon>Kitasatosporales</taxon>
        <taxon>Streptomycetaceae</taxon>
        <taxon>Streptomyces</taxon>
    </lineage>
</organism>
<comment type="similarity">
    <text evidence="1 6">Belongs to the sigma-70 factor family. ECF subfamily.</text>
</comment>
<keyword evidence="5 6" id="KW-0804">Transcription</keyword>
<evidence type="ECO:0000256" key="2">
    <source>
        <dbReference type="ARBA" id="ARBA00023015"/>
    </source>
</evidence>
<dbReference type="InterPro" id="IPR000838">
    <property type="entry name" value="RNA_pol_sigma70_ECF_CS"/>
</dbReference>
<dbReference type="Gene3D" id="1.10.10.10">
    <property type="entry name" value="Winged helix-like DNA-binding domain superfamily/Winged helix DNA-binding domain"/>
    <property type="match status" value="1"/>
</dbReference>
<dbReference type="InterPro" id="IPR039425">
    <property type="entry name" value="RNA_pol_sigma-70-like"/>
</dbReference>
<gene>
    <name evidence="9" type="ORF">GCM10010211_45480</name>
</gene>
<protein>
    <recommendedName>
        <fullName evidence="6">RNA polymerase sigma factor</fullName>
    </recommendedName>
</protein>
<dbReference type="InterPro" id="IPR014284">
    <property type="entry name" value="RNA_pol_sigma-70_dom"/>
</dbReference>
<keyword evidence="2 6" id="KW-0805">Transcription regulation</keyword>
<dbReference type="PANTHER" id="PTHR43133:SF61">
    <property type="entry name" value="ECF RNA POLYMERASE SIGMA FACTOR SIGC"/>
    <property type="match status" value="1"/>
</dbReference>
<dbReference type="NCBIfam" id="TIGR02937">
    <property type="entry name" value="sigma70-ECF"/>
    <property type="match status" value="1"/>
</dbReference>
<comment type="caution">
    <text evidence="9">The sequence shown here is derived from an EMBL/GenBank/DDBJ whole genome shotgun (WGS) entry which is preliminary data.</text>
</comment>
<dbReference type="InterPro" id="IPR013249">
    <property type="entry name" value="RNA_pol_sigma70_r4_t2"/>
</dbReference>
<dbReference type="Gene3D" id="1.10.1740.10">
    <property type="match status" value="1"/>
</dbReference>
<proteinExistence type="inferred from homology"/>
<dbReference type="CDD" id="cd06171">
    <property type="entry name" value="Sigma70_r4"/>
    <property type="match status" value="1"/>
</dbReference>
<evidence type="ECO:0000259" key="7">
    <source>
        <dbReference type="Pfam" id="PF04542"/>
    </source>
</evidence>
<dbReference type="InterPro" id="IPR036388">
    <property type="entry name" value="WH-like_DNA-bd_sf"/>
</dbReference>
<feature type="domain" description="RNA polymerase sigma-70 region 2" evidence="7">
    <location>
        <begin position="40"/>
        <end position="105"/>
    </location>
</feature>
<reference evidence="10" key="1">
    <citation type="journal article" date="2019" name="Int. J. Syst. Evol. Microbiol.">
        <title>The Global Catalogue of Microorganisms (GCM) 10K type strain sequencing project: providing services to taxonomists for standard genome sequencing and annotation.</title>
        <authorList>
            <consortium name="The Broad Institute Genomics Platform"/>
            <consortium name="The Broad Institute Genome Sequencing Center for Infectious Disease"/>
            <person name="Wu L."/>
            <person name="Ma J."/>
        </authorList>
    </citation>
    <scope>NUCLEOTIDE SEQUENCE [LARGE SCALE GENOMIC DNA]</scope>
    <source>
        <strain evidence="10">JCM 3399</strain>
    </source>
</reference>
<keyword evidence="10" id="KW-1185">Reference proteome</keyword>
<feature type="domain" description="RNA polymerase sigma factor 70 region 4 type 2" evidence="8">
    <location>
        <begin position="136"/>
        <end position="187"/>
    </location>
</feature>
<dbReference type="SUPFAM" id="SSF88946">
    <property type="entry name" value="Sigma2 domain of RNA polymerase sigma factors"/>
    <property type="match status" value="1"/>
</dbReference>
<evidence type="ECO:0000313" key="9">
    <source>
        <dbReference type="EMBL" id="GGU74530.1"/>
    </source>
</evidence>
<evidence type="ECO:0000256" key="4">
    <source>
        <dbReference type="ARBA" id="ARBA00023125"/>
    </source>
</evidence>
<name>A0ABQ2VB99_9ACTN</name>
<evidence type="ECO:0000256" key="1">
    <source>
        <dbReference type="ARBA" id="ARBA00010641"/>
    </source>
</evidence>
<dbReference type="PROSITE" id="PS01063">
    <property type="entry name" value="SIGMA70_ECF"/>
    <property type="match status" value="1"/>
</dbReference>
<keyword evidence="4 6" id="KW-0238">DNA-binding</keyword>
<dbReference type="InterPro" id="IPR013324">
    <property type="entry name" value="RNA_pol_sigma_r3/r4-like"/>
</dbReference>
<evidence type="ECO:0000256" key="6">
    <source>
        <dbReference type="RuleBase" id="RU000716"/>
    </source>
</evidence>
<dbReference type="SUPFAM" id="SSF88659">
    <property type="entry name" value="Sigma3 and sigma4 domains of RNA polymerase sigma factors"/>
    <property type="match status" value="1"/>
</dbReference>
<dbReference type="Proteomes" id="UP000654471">
    <property type="component" value="Unassembled WGS sequence"/>
</dbReference>
<sequence length="206" mass="22188">MIPALTGPPRGKRTAVDNEQLTSLALTARDGDPVAVERFIRASHRDVWRFVARLSGDPNSADDLTQETFLRALTSLPRFAGRSGARTWLLSIARRVVIDRYRSAAARPRIADVEDWQAVAEARQPSGLPGFDDGLALSELVDALDGERREAFVLTQLVGMPYADAAAVVGCPIGTVRSRVARARADLTGWLRAAETCGGVPQVVAA</sequence>
<dbReference type="InterPro" id="IPR013325">
    <property type="entry name" value="RNA_pol_sigma_r2"/>
</dbReference>
<accession>A0ABQ2VB99</accession>
<dbReference type="EMBL" id="BMRP01000016">
    <property type="protein sequence ID" value="GGU74530.1"/>
    <property type="molecule type" value="Genomic_DNA"/>
</dbReference>
<evidence type="ECO:0000256" key="5">
    <source>
        <dbReference type="ARBA" id="ARBA00023163"/>
    </source>
</evidence>
<evidence type="ECO:0000259" key="8">
    <source>
        <dbReference type="Pfam" id="PF08281"/>
    </source>
</evidence>
<dbReference type="PANTHER" id="PTHR43133">
    <property type="entry name" value="RNA POLYMERASE ECF-TYPE SIGMA FACTO"/>
    <property type="match status" value="1"/>
</dbReference>
<evidence type="ECO:0000313" key="10">
    <source>
        <dbReference type="Proteomes" id="UP000654471"/>
    </source>
</evidence>
<evidence type="ECO:0000256" key="3">
    <source>
        <dbReference type="ARBA" id="ARBA00023082"/>
    </source>
</evidence>
<dbReference type="RefSeq" id="WP_189302930.1">
    <property type="nucleotide sequence ID" value="NZ_BMRP01000016.1"/>
</dbReference>
<keyword evidence="3 6" id="KW-0731">Sigma factor</keyword>
<dbReference type="Pfam" id="PF08281">
    <property type="entry name" value="Sigma70_r4_2"/>
    <property type="match status" value="1"/>
</dbReference>
<dbReference type="InterPro" id="IPR007627">
    <property type="entry name" value="RNA_pol_sigma70_r2"/>
</dbReference>
<dbReference type="Pfam" id="PF04542">
    <property type="entry name" value="Sigma70_r2"/>
    <property type="match status" value="1"/>
</dbReference>